<comment type="similarity">
    <text evidence="8">Belongs to the anthranilate phosphoribosyltransferase family.</text>
</comment>
<dbReference type="EC" id="2.4.2.18" evidence="8"/>
<evidence type="ECO:0000313" key="24">
    <source>
        <dbReference type="Proteomes" id="UP001156218"/>
    </source>
</evidence>
<evidence type="ECO:0000256" key="1">
    <source>
        <dbReference type="ARBA" id="ARBA00022605"/>
    </source>
</evidence>
<dbReference type="PANTHER" id="PTHR43285">
    <property type="entry name" value="ANTHRANILATE PHOSPHORIBOSYLTRANSFERASE"/>
    <property type="match status" value="1"/>
</dbReference>
<evidence type="ECO:0000313" key="23">
    <source>
        <dbReference type="Proteomes" id="UP000460317"/>
    </source>
</evidence>
<dbReference type="GO" id="GO:0004048">
    <property type="term" value="F:anthranilate phosphoribosyltransferase activity"/>
    <property type="evidence" value="ECO:0007669"/>
    <property type="project" value="UniProtKB-UniRule"/>
</dbReference>
<sequence>MKQILYKLFEHQYLGRDEARTILQNIAQGKYNDVQVASLITVFLMRNISVEELCGFRDALLEMRVPVDLSEFAPIDIVGTGGDGKNTFNISTAACFTVAGAGIPVVKHGNYGATSVSGASNVMEQHGVKFTSDVDQMRRSMEQCNIAYLHAPLFNPALKAVAPIRKGLAVRTFFNMLGPLVNPVLPTYQLLGVYNLPLLRLYTYTYQESKTKFAVVHSLDGYDEISLTNEFKVATCGNEKIYTPEGLGFARYQDTDLDGGQTPEDAAKIFDNIMNNTATEAQKNVVVINAAFAIQVVRPEKTIEECIALAKESLESGRALATLKKFIELNNK</sequence>
<evidence type="ECO:0000313" key="18">
    <source>
        <dbReference type="EMBL" id="UYU66584.1"/>
    </source>
</evidence>
<evidence type="ECO:0000313" key="22">
    <source>
        <dbReference type="Proteomes" id="UP000440614"/>
    </source>
</evidence>
<keyword evidence="1 8" id="KW-0028">Amino-acid biosynthesis</keyword>
<dbReference type="Pfam" id="PF00591">
    <property type="entry name" value="Glycos_transf_3"/>
    <property type="match status" value="1"/>
</dbReference>
<dbReference type="Pfam" id="PF02885">
    <property type="entry name" value="Glycos_trans_3N"/>
    <property type="match status" value="1"/>
</dbReference>
<dbReference type="InterPro" id="IPR005940">
    <property type="entry name" value="Anthranilate_Pribosyl_Tfrase"/>
</dbReference>
<comment type="cofactor">
    <cofactor evidence="8">
        <name>Mg(2+)</name>
        <dbReference type="ChEBI" id="CHEBI:18420"/>
    </cofactor>
    <text evidence="8">Binds 2 magnesium ions per monomer.</text>
</comment>
<dbReference type="Gene3D" id="3.40.1030.10">
    <property type="entry name" value="Nucleoside phosphorylase/phosphoribosyltransferase catalytic domain"/>
    <property type="match status" value="1"/>
</dbReference>
<comment type="catalytic activity">
    <reaction evidence="8">
        <text>N-(5-phospho-beta-D-ribosyl)anthranilate + diphosphate = 5-phospho-alpha-D-ribose 1-diphosphate + anthranilate</text>
        <dbReference type="Rhea" id="RHEA:11768"/>
        <dbReference type="ChEBI" id="CHEBI:16567"/>
        <dbReference type="ChEBI" id="CHEBI:18277"/>
        <dbReference type="ChEBI" id="CHEBI:33019"/>
        <dbReference type="ChEBI" id="CHEBI:58017"/>
        <dbReference type="EC" id="2.4.2.18"/>
    </reaction>
</comment>
<evidence type="ECO:0000256" key="4">
    <source>
        <dbReference type="ARBA" id="ARBA00022723"/>
    </source>
</evidence>
<feature type="binding site" evidence="8">
    <location>
        <position position="79"/>
    </location>
    <ligand>
        <name>5-phospho-alpha-D-ribose 1-diphosphate</name>
        <dbReference type="ChEBI" id="CHEBI:58017"/>
    </ligand>
</feature>
<feature type="binding site" evidence="8">
    <location>
        <position position="79"/>
    </location>
    <ligand>
        <name>anthranilate</name>
        <dbReference type="ChEBI" id="CHEBI:16567"/>
        <label>1</label>
    </ligand>
</feature>
<dbReference type="Proteomes" id="UP000284785">
    <property type="component" value="Unassembled WGS sequence"/>
</dbReference>
<accession>C6IH66</accession>
<dbReference type="KEGG" id="btho:Btheta7330_02028"/>
<dbReference type="GO" id="GO:0000162">
    <property type="term" value="P:L-tryptophan biosynthetic process"/>
    <property type="evidence" value="ECO:0007669"/>
    <property type="project" value="UniProtKB-UniRule"/>
</dbReference>
<evidence type="ECO:0000256" key="3">
    <source>
        <dbReference type="ARBA" id="ARBA00022679"/>
    </source>
</evidence>
<evidence type="ECO:0000259" key="10">
    <source>
        <dbReference type="Pfam" id="PF02885"/>
    </source>
</evidence>
<evidence type="ECO:0000313" key="20">
    <source>
        <dbReference type="Proteomes" id="UP000284785"/>
    </source>
</evidence>
<comment type="pathway">
    <text evidence="8">Amino-acid biosynthesis; L-tryptophan biosynthesis; L-tryptophan from chorismate: step 2/5.</text>
</comment>
<dbReference type="SUPFAM" id="SSF47648">
    <property type="entry name" value="Nucleoside phosphorylase/phosphoribosyltransferase N-terminal domain"/>
    <property type="match status" value="1"/>
</dbReference>
<protein>
    <recommendedName>
        <fullName evidence="8">Anthranilate phosphoribosyltransferase</fullName>
        <ecNumber evidence="8">2.4.2.18</ecNumber>
    </recommendedName>
</protein>
<feature type="binding site" evidence="8">
    <location>
        <begin position="107"/>
        <end position="115"/>
    </location>
    <ligand>
        <name>5-phospho-alpha-D-ribose 1-diphosphate</name>
        <dbReference type="ChEBI" id="CHEBI:58017"/>
    </ligand>
</feature>
<dbReference type="Proteomes" id="UP000436858">
    <property type="component" value="Unassembled WGS sequence"/>
</dbReference>
<reference evidence="14" key="4">
    <citation type="submission" date="2021-07" db="EMBL/GenBank/DDBJ databases">
        <title>Comparative genomics of Bacteroides fragilis group isolates reveals species-dependent resistance mechanisms and validates clinical tools for resistance prediction.</title>
        <authorList>
            <person name="Wallace M.J."/>
            <person name="Jean S."/>
            <person name="Wallace M.A."/>
            <person name="Carey-Ann B.D."/>
            <person name="Dantas G."/>
        </authorList>
    </citation>
    <scope>NUCLEOTIDE SEQUENCE</scope>
    <source>
        <strain evidence="14">BJH_160</strain>
    </source>
</reference>
<dbReference type="Gene3D" id="1.20.970.10">
    <property type="entry name" value="Transferase, Pyrimidine Nucleoside Phosphorylase, Chain C"/>
    <property type="match status" value="1"/>
</dbReference>
<feature type="binding site" evidence="8">
    <location>
        <position position="224"/>
    </location>
    <ligand>
        <name>Mg(2+)</name>
        <dbReference type="ChEBI" id="CHEBI:18420"/>
        <label>2</label>
    </ligand>
</feature>
<evidence type="ECO:0000313" key="12">
    <source>
        <dbReference type="EMBL" id="KAB4452257.1"/>
    </source>
</evidence>
<dbReference type="Proteomes" id="UP000283616">
    <property type="component" value="Unassembled WGS sequence"/>
</dbReference>
<dbReference type="EMBL" id="CP083680">
    <property type="protein sequence ID" value="UYU66584.1"/>
    <property type="molecule type" value="Genomic_DNA"/>
</dbReference>
<name>A0A0P0FMF5_BACT4</name>
<dbReference type="EMBL" id="QSJP01000007">
    <property type="protein sequence ID" value="RHD88464.1"/>
    <property type="molecule type" value="Genomic_DNA"/>
</dbReference>
<comment type="function">
    <text evidence="8">Catalyzes the transfer of the phosphoribosyl group of 5-phosphorylribose-1-pyrophosphate (PRPP) to anthranilate to yield N-(5'-phosphoribosyl)-anthranilate (PRA).</text>
</comment>
<feature type="binding site" evidence="8">
    <location>
        <position position="110"/>
    </location>
    <ligand>
        <name>anthranilate</name>
        <dbReference type="ChEBI" id="CHEBI:16567"/>
        <label>1</label>
    </ligand>
</feature>
<keyword evidence="6 8" id="KW-0460">Magnesium</keyword>
<evidence type="ECO:0000313" key="25">
    <source>
        <dbReference type="Proteomes" id="UP001217776"/>
    </source>
</evidence>
<evidence type="ECO:0000313" key="19">
    <source>
        <dbReference type="Proteomes" id="UP000283616"/>
    </source>
</evidence>
<evidence type="ECO:0000313" key="11">
    <source>
        <dbReference type="EMBL" id="KAB4313391.1"/>
    </source>
</evidence>
<dbReference type="HAMAP" id="MF_00211">
    <property type="entry name" value="TrpD"/>
    <property type="match status" value="1"/>
</dbReference>
<dbReference type="Proteomes" id="UP001217776">
    <property type="component" value="Unassembled WGS sequence"/>
</dbReference>
<dbReference type="NCBIfam" id="TIGR01245">
    <property type="entry name" value="trpD"/>
    <property type="match status" value="1"/>
</dbReference>
<feature type="domain" description="Glycosyl transferase family 3 N-terminal" evidence="10">
    <location>
        <begin position="2"/>
        <end position="62"/>
    </location>
</feature>
<evidence type="ECO:0000256" key="7">
    <source>
        <dbReference type="ARBA" id="ARBA00023141"/>
    </source>
</evidence>
<dbReference type="AlphaFoldDB" id="A0A0P0FMF5"/>
<keyword evidence="2 8" id="KW-0328">Glycosyltransferase</keyword>
<keyword evidence="7 8" id="KW-0057">Aromatic amino acid biosynthesis</keyword>
<keyword evidence="3 8" id="KW-0808">Transferase</keyword>
<evidence type="ECO:0000259" key="9">
    <source>
        <dbReference type="Pfam" id="PF00591"/>
    </source>
</evidence>
<keyword evidence="5 8" id="KW-0822">Tryptophan biosynthesis</keyword>
<feature type="binding site" evidence="8">
    <location>
        <position position="223"/>
    </location>
    <ligand>
        <name>Mg(2+)</name>
        <dbReference type="ChEBI" id="CHEBI:18420"/>
        <label>2</label>
    </ligand>
</feature>
<proteinExistence type="inferred from homology"/>
<accession>A0A0P0FMF5</accession>
<dbReference type="GO" id="GO:0005829">
    <property type="term" value="C:cytosol"/>
    <property type="evidence" value="ECO:0007669"/>
    <property type="project" value="TreeGrafter"/>
</dbReference>
<dbReference type="EMBL" id="JAQNVG010000015">
    <property type="protein sequence ID" value="MDC2236312.1"/>
    <property type="molecule type" value="Genomic_DNA"/>
</dbReference>
<feature type="binding site" evidence="8">
    <location>
        <position position="87"/>
    </location>
    <ligand>
        <name>5-phospho-alpha-D-ribose 1-diphosphate</name>
        <dbReference type="ChEBI" id="CHEBI:58017"/>
    </ligand>
</feature>
<evidence type="ECO:0000256" key="2">
    <source>
        <dbReference type="ARBA" id="ARBA00022676"/>
    </source>
</evidence>
<dbReference type="PANTHER" id="PTHR43285:SF2">
    <property type="entry name" value="ANTHRANILATE PHOSPHORIBOSYLTRANSFERASE"/>
    <property type="match status" value="1"/>
</dbReference>
<dbReference type="EMBL" id="JAHYQA010000008">
    <property type="protein sequence ID" value="MCE9238434.1"/>
    <property type="molecule type" value="Genomic_DNA"/>
</dbReference>
<feature type="binding site" evidence="8">
    <location>
        <position position="119"/>
    </location>
    <ligand>
        <name>5-phospho-alpha-D-ribose 1-diphosphate</name>
        <dbReference type="ChEBI" id="CHEBI:58017"/>
    </ligand>
</feature>
<dbReference type="EMBL" id="WCRY01000017">
    <property type="protein sequence ID" value="KAB4479680.1"/>
    <property type="molecule type" value="Genomic_DNA"/>
</dbReference>
<dbReference type="InterPro" id="IPR017459">
    <property type="entry name" value="Glycosyl_Trfase_fam3_N_dom"/>
</dbReference>
<dbReference type="Proteomes" id="UP001200544">
    <property type="component" value="Unassembled WGS sequence"/>
</dbReference>
<feature type="binding site" evidence="8">
    <location>
        <position position="91"/>
    </location>
    <ligand>
        <name>Mg(2+)</name>
        <dbReference type="ChEBI" id="CHEBI:18420"/>
        <label>1</label>
    </ligand>
</feature>
<dbReference type="EMBL" id="WCSY01000009">
    <property type="protein sequence ID" value="KAB4313391.1"/>
    <property type="molecule type" value="Genomic_DNA"/>
</dbReference>
<dbReference type="UniPathway" id="UPA00035">
    <property type="reaction ID" value="UER00041"/>
</dbReference>
<dbReference type="OMA" id="GPMTNPA"/>
<feature type="binding site" evidence="8">
    <location>
        <position position="165"/>
    </location>
    <ligand>
        <name>anthranilate</name>
        <dbReference type="ChEBI" id="CHEBI:16567"/>
        <label>2</label>
    </ligand>
</feature>
<dbReference type="Proteomes" id="UP000440614">
    <property type="component" value="Unassembled WGS sequence"/>
</dbReference>
<evidence type="ECO:0000313" key="15">
    <source>
        <dbReference type="EMBL" id="MDC2236312.1"/>
    </source>
</evidence>
<organism evidence="15 25">
    <name type="scientific">Bacteroides thetaiotaomicron</name>
    <dbReference type="NCBI Taxonomy" id="818"/>
    <lineage>
        <taxon>Bacteria</taxon>
        <taxon>Pseudomonadati</taxon>
        <taxon>Bacteroidota</taxon>
        <taxon>Bacteroidia</taxon>
        <taxon>Bacteroidales</taxon>
        <taxon>Bacteroidaceae</taxon>
        <taxon>Bacteroides</taxon>
    </lineage>
</organism>
<evidence type="ECO:0000313" key="14">
    <source>
        <dbReference type="EMBL" id="MCE9238434.1"/>
    </source>
</evidence>
<reference evidence="19 20" key="1">
    <citation type="submission" date="2018-08" db="EMBL/GenBank/DDBJ databases">
        <title>A genome reference for cultivated species of the human gut microbiota.</title>
        <authorList>
            <person name="Zou Y."/>
            <person name="Xue W."/>
            <person name="Luo G."/>
        </authorList>
    </citation>
    <scope>NUCLEOTIDE SEQUENCE [LARGE SCALE GENOMIC DNA]</scope>
    <source>
        <strain evidence="17 19">AF37-12</strain>
        <strain evidence="16 20">AM30-26</strain>
    </source>
</reference>
<dbReference type="GeneID" id="60926489"/>
<dbReference type="FunFam" id="3.40.1030.10:FF:000007">
    <property type="entry name" value="Anthranilate phosphoribosyltransferase"/>
    <property type="match status" value="1"/>
</dbReference>
<dbReference type="GO" id="GO:0000287">
    <property type="term" value="F:magnesium ion binding"/>
    <property type="evidence" value="ECO:0007669"/>
    <property type="project" value="UniProtKB-UniRule"/>
</dbReference>
<dbReference type="InterPro" id="IPR000312">
    <property type="entry name" value="Glycosyl_Trfase_fam3"/>
</dbReference>
<comment type="subunit">
    <text evidence="8">Homodimer.</text>
</comment>
<dbReference type="EMBL" id="QROV01000009">
    <property type="protein sequence ID" value="RHL60037.1"/>
    <property type="molecule type" value="Genomic_DNA"/>
</dbReference>
<reference evidence="18 24" key="3">
    <citation type="submission" date="2021-06" db="EMBL/GenBank/DDBJ databases">
        <title>Interrogation of the integrated mobile genetic elements in gut-associated Bacteroides with a consensus prediction approach.</title>
        <authorList>
            <person name="Campbell D.E."/>
            <person name="Leigh J.R."/>
            <person name="Kim T."/>
            <person name="England W."/>
            <person name="Whitaker R.J."/>
            <person name="Degnan P.H."/>
        </authorList>
    </citation>
    <scope>NUCLEOTIDE SEQUENCE [LARGE SCALE GENOMIC DNA]</scope>
    <source>
        <strain evidence="18 24">WAL8669</strain>
    </source>
</reference>
<comment type="caution">
    <text evidence="8">Lacks conserved residue(s) required for the propagation of feature annotation.</text>
</comment>
<dbReference type="EMBL" id="WCSB01000009">
    <property type="protein sequence ID" value="KAB4452257.1"/>
    <property type="molecule type" value="Genomic_DNA"/>
</dbReference>
<feature type="binding site" evidence="8">
    <location>
        <position position="224"/>
    </location>
    <ligand>
        <name>Mg(2+)</name>
        <dbReference type="ChEBI" id="CHEBI:18420"/>
        <label>1</label>
    </ligand>
</feature>
<feature type="binding site" evidence="8">
    <location>
        <begin position="89"/>
        <end position="92"/>
    </location>
    <ligand>
        <name>5-phospho-alpha-D-ribose 1-diphosphate</name>
        <dbReference type="ChEBI" id="CHEBI:58017"/>
    </ligand>
</feature>
<gene>
    <name evidence="8 15" type="primary">trpD</name>
    <name evidence="17" type="ORF">DW011_09740</name>
    <name evidence="16" type="ORF">DW780_09715</name>
    <name evidence="13" type="ORF">GAN91_17300</name>
    <name evidence="12" type="ORF">GAN93_11680</name>
    <name evidence="11" type="ORF">GAO51_10930</name>
    <name evidence="14" type="ORF">K0H07_14895</name>
    <name evidence="18" type="ORF">KQP68_24005</name>
    <name evidence="15" type="ORF">PO127_11205</name>
</gene>
<evidence type="ECO:0000313" key="16">
    <source>
        <dbReference type="EMBL" id="RHD88464.1"/>
    </source>
</evidence>
<dbReference type="Proteomes" id="UP000460317">
    <property type="component" value="Unassembled WGS sequence"/>
</dbReference>
<evidence type="ECO:0000313" key="17">
    <source>
        <dbReference type="EMBL" id="RHL60037.1"/>
    </source>
</evidence>
<evidence type="ECO:0000313" key="21">
    <source>
        <dbReference type="Proteomes" id="UP000436858"/>
    </source>
</evidence>
<feature type="domain" description="Glycosyl transferase family 3" evidence="9">
    <location>
        <begin position="75"/>
        <end position="320"/>
    </location>
</feature>
<dbReference type="Proteomes" id="UP001156218">
    <property type="component" value="Chromosome"/>
</dbReference>
<evidence type="ECO:0000256" key="6">
    <source>
        <dbReference type="ARBA" id="ARBA00022842"/>
    </source>
</evidence>
<reference evidence="15" key="5">
    <citation type="submission" date="2022-10" db="EMBL/GenBank/DDBJ databases">
        <title>Human gut microbiome strain richness.</title>
        <authorList>
            <person name="Chen-Liaw A."/>
        </authorList>
    </citation>
    <scope>NUCLEOTIDE SEQUENCE</scope>
    <source>
        <strain evidence="15">1001283st1_A3_1001283B150304_161114</strain>
    </source>
</reference>
<keyword evidence="4 8" id="KW-0479">Metal-binding</keyword>
<feature type="binding site" evidence="8">
    <location>
        <begin position="82"/>
        <end position="83"/>
    </location>
    <ligand>
        <name>5-phospho-alpha-D-ribose 1-diphosphate</name>
        <dbReference type="ChEBI" id="CHEBI:58017"/>
    </ligand>
</feature>
<dbReference type="SUPFAM" id="SSF52418">
    <property type="entry name" value="Nucleoside phosphorylase/phosphoribosyltransferase catalytic domain"/>
    <property type="match status" value="1"/>
</dbReference>
<dbReference type="SMR" id="A0A0P0FMF5"/>
<dbReference type="InterPro" id="IPR035902">
    <property type="entry name" value="Nuc_phospho_transferase"/>
</dbReference>
<evidence type="ECO:0000256" key="5">
    <source>
        <dbReference type="ARBA" id="ARBA00022822"/>
    </source>
</evidence>
<dbReference type="FunFam" id="1.20.970.10:FF:000008">
    <property type="entry name" value="Anthranilate phosphoribosyltransferase"/>
    <property type="match status" value="1"/>
</dbReference>
<dbReference type="InterPro" id="IPR036320">
    <property type="entry name" value="Glycosyl_Trfase_fam3_N_dom_sf"/>
</dbReference>
<dbReference type="RefSeq" id="WP_008763093.1">
    <property type="nucleotide sequence ID" value="NZ_BAABXH010000001.1"/>
</dbReference>
<evidence type="ECO:0000256" key="8">
    <source>
        <dbReference type="HAMAP-Rule" id="MF_00211"/>
    </source>
</evidence>
<reference evidence="21 22" key="2">
    <citation type="journal article" date="2019" name="Nat. Med.">
        <title>A library of human gut bacterial isolates paired with longitudinal multiomics data enables mechanistic microbiome research.</title>
        <authorList>
            <person name="Poyet M."/>
            <person name="Groussin M."/>
            <person name="Gibbons S.M."/>
            <person name="Avila-Pacheco J."/>
            <person name="Jiang X."/>
            <person name="Kearney S.M."/>
            <person name="Perrotta A.R."/>
            <person name="Berdy B."/>
            <person name="Zhao S."/>
            <person name="Lieberman T.D."/>
            <person name="Swanson P.K."/>
            <person name="Smith M."/>
            <person name="Roesemann S."/>
            <person name="Alexander J.E."/>
            <person name="Rich S.A."/>
            <person name="Livny J."/>
            <person name="Vlamakis H."/>
            <person name="Clish C."/>
            <person name="Bullock K."/>
            <person name="Deik A."/>
            <person name="Scott J."/>
            <person name="Pierce K.A."/>
            <person name="Xavier R.J."/>
            <person name="Alm E.J."/>
        </authorList>
    </citation>
    <scope>NUCLEOTIDE SEQUENCE [LARGE SCALE GENOMIC DNA]</scope>
    <source>
        <strain evidence="13 21">BIOML-A162</strain>
        <strain evidence="12 23">BIOML-A165</strain>
        <strain evidence="11 22">BIOML-A188</strain>
    </source>
</reference>
<evidence type="ECO:0000313" key="13">
    <source>
        <dbReference type="EMBL" id="KAB4479680.1"/>
    </source>
</evidence>